<gene>
    <name evidence="3" type="ordered locus">RPC_3829</name>
</gene>
<dbReference type="ESTHER" id="rhopb-q20zs3">
    <property type="family name" value="6_AlphaBeta_hydrolase"/>
</dbReference>
<dbReference type="GO" id="GO:0016020">
    <property type="term" value="C:membrane"/>
    <property type="evidence" value="ECO:0007669"/>
    <property type="project" value="TreeGrafter"/>
</dbReference>
<dbReference type="Pfam" id="PF00561">
    <property type="entry name" value="Abhydrolase_1"/>
    <property type="match status" value="1"/>
</dbReference>
<name>Q20ZS3_RHOPB</name>
<evidence type="ECO:0000313" key="3">
    <source>
        <dbReference type="EMBL" id="ABD89363.1"/>
    </source>
</evidence>
<dbReference type="SUPFAM" id="SSF53474">
    <property type="entry name" value="alpha/beta-Hydrolases"/>
    <property type="match status" value="1"/>
</dbReference>
<dbReference type="KEGG" id="rpc:RPC_3829"/>
<feature type="domain" description="AB hydrolase-1" evidence="2">
    <location>
        <begin position="66"/>
        <end position="302"/>
    </location>
</feature>
<evidence type="ECO:0000256" key="1">
    <source>
        <dbReference type="SAM" id="Phobius"/>
    </source>
</evidence>
<dbReference type="AlphaFoldDB" id="Q20ZS3"/>
<dbReference type="Gene3D" id="3.40.50.1820">
    <property type="entry name" value="alpha/beta hydrolase"/>
    <property type="match status" value="1"/>
</dbReference>
<proteinExistence type="predicted"/>
<keyword evidence="1" id="KW-0472">Membrane</keyword>
<dbReference type="EMBL" id="CP000301">
    <property type="protein sequence ID" value="ABD89363.1"/>
    <property type="molecule type" value="Genomic_DNA"/>
</dbReference>
<keyword evidence="3" id="KW-0378">Hydrolase</keyword>
<dbReference type="InterPro" id="IPR000073">
    <property type="entry name" value="AB_hydrolase_1"/>
</dbReference>
<dbReference type="RefSeq" id="WP_011474245.1">
    <property type="nucleotide sequence ID" value="NC_007925.1"/>
</dbReference>
<organism evidence="3">
    <name type="scientific">Rhodopseudomonas palustris (strain BisB18)</name>
    <dbReference type="NCBI Taxonomy" id="316056"/>
    <lineage>
        <taxon>Bacteria</taxon>
        <taxon>Pseudomonadati</taxon>
        <taxon>Pseudomonadota</taxon>
        <taxon>Alphaproteobacteria</taxon>
        <taxon>Hyphomicrobiales</taxon>
        <taxon>Nitrobacteraceae</taxon>
        <taxon>Rhodopseudomonas</taxon>
    </lineage>
</organism>
<dbReference type="InterPro" id="IPR050266">
    <property type="entry name" value="AB_hydrolase_sf"/>
</dbReference>
<dbReference type="PANTHER" id="PTHR43798">
    <property type="entry name" value="MONOACYLGLYCEROL LIPASE"/>
    <property type="match status" value="1"/>
</dbReference>
<dbReference type="InterPro" id="IPR029058">
    <property type="entry name" value="AB_hydrolase_fold"/>
</dbReference>
<dbReference type="GO" id="GO:0016787">
    <property type="term" value="F:hydrolase activity"/>
    <property type="evidence" value="ECO:0007669"/>
    <property type="project" value="UniProtKB-KW"/>
</dbReference>
<dbReference type="PRINTS" id="PR00412">
    <property type="entry name" value="EPOXHYDRLASE"/>
</dbReference>
<dbReference type="PANTHER" id="PTHR43798:SF33">
    <property type="entry name" value="HYDROLASE, PUTATIVE (AFU_ORTHOLOGUE AFUA_2G14860)-RELATED"/>
    <property type="match status" value="1"/>
</dbReference>
<feature type="transmembrane region" description="Helical" evidence="1">
    <location>
        <begin position="178"/>
        <end position="200"/>
    </location>
</feature>
<dbReference type="eggNOG" id="COG2267">
    <property type="taxonomic scope" value="Bacteria"/>
</dbReference>
<sequence length="331" mass="35009">MISVIVAVVALVALGAAAALALSWGLTRIIEARNPPRGRFVNVDGARLHVVDLPSQDGDSAAPTALLLHGANLCLDDMRMALAGVLSKRMRVIIPDRPGQGYSEPGPGPVSSAGYQVKLLRGLVQQLGAGPLIVVGHSFGGLIALRYALDDPDAVAGLVLINPTTHPRPEGLPWFQRLAGVLIGPLATYTLLLPLSLAMLGRLTERMFRPEPAPPDYAQRSRLTLGLTPRRFSASLREYSDLRDQLIGFVPRYGTIATPTVIVAGDADPVVPPKVHAEALAAAMPDAKLVDLAGAGHMAHHAHATAIGYEILRLALARSEPVDSEEQGPDQ</sequence>
<dbReference type="PRINTS" id="PR00111">
    <property type="entry name" value="ABHYDROLASE"/>
</dbReference>
<protein>
    <submittedName>
        <fullName evidence="3">Alpha/beta hydrolase fold</fullName>
    </submittedName>
</protein>
<dbReference type="OrthoDB" id="9815441at2"/>
<dbReference type="HOGENOM" id="CLU_020336_13_0_5"/>
<dbReference type="STRING" id="316056.RPC_3829"/>
<evidence type="ECO:0000259" key="2">
    <source>
        <dbReference type="Pfam" id="PF00561"/>
    </source>
</evidence>
<keyword evidence="1" id="KW-1133">Transmembrane helix</keyword>
<accession>Q20ZS3</accession>
<dbReference type="InterPro" id="IPR000639">
    <property type="entry name" value="Epox_hydrolase-like"/>
</dbReference>
<reference evidence="3" key="1">
    <citation type="submission" date="2006-03" db="EMBL/GenBank/DDBJ databases">
        <title>Complete sequence of Rhodopseudomonas palustris BisB18.</title>
        <authorList>
            <consortium name="US DOE Joint Genome Institute"/>
            <person name="Copeland A."/>
            <person name="Lucas S."/>
            <person name="Lapidus A."/>
            <person name="Barry K."/>
            <person name="Detter J.C."/>
            <person name="Glavina del Rio T."/>
            <person name="Hammon N."/>
            <person name="Israni S."/>
            <person name="Dalin E."/>
            <person name="Tice H."/>
            <person name="Pitluck S."/>
            <person name="Chain P."/>
            <person name="Malfatti S."/>
            <person name="Shin M."/>
            <person name="Vergez L."/>
            <person name="Schmutz J."/>
            <person name="Larimer F."/>
            <person name="Land M."/>
            <person name="Hauser L."/>
            <person name="Pelletier D.A."/>
            <person name="Kyrpides N."/>
            <person name="Anderson I."/>
            <person name="Oda Y."/>
            <person name="Harwood C.S."/>
            <person name="Richardson P."/>
        </authorList>
    </citation>
    <scope>NUCLEOTIDE SEQUENCE [LARGE SCALE GENOMIC DNA]</scope>
    <source>
        <strain evidence="3">BisB18</strain>
    </source>
</reference>
<keyword evidence="1" id="KW-0812">Transmembrane</keyword>